<dbReference type="InterPro" id="IPR019775">
    <property type="entry name" value="WD40_repeat_CS"/>
</dbReference>
<dbReference type="InterPro" id="IPR050349">
    <property type="entry name" value="WD_LIS1/nudF_dynein_reg"/>
</dbReference>
<proteinExistence type="predicted"/>
<sequence length="1474" mass="153845">MGVEEHEEQEGEGREVRSELMRAGVRARVARLARTSVSGARRWSPPALLALLSAGAFGAFLEPGEATAGAAMLGAATAVGGNLLTDIVKTGIARLGPSSGGGAGGAGGGESSRQALEAELERRIQQVLESGGPEAKALRAEIAHLLEEVGAVGAAIEATIQAGDRDLQERLTRGLAGLGREFAEFAFTLTAVEDQLRVLRDGQDAQGAQLGLVVDLQYRQATDIRLLLQLVAELPRHHPGGAPGAVRARWSDGCPYRGLVPFGEADAEVFHGREVTTAQLLTTVSQRLAAPGLVVVTGASGAGKSSLLRAGLLPAIGRGELTAAARHWPVQVIEPAGSPLVALASALAALAGVSAPEVVRGLREDPGQAPLLVRQAVEADARRRTLPSSAAAGGRLVLVVDQLEEIFTLVSAADERAVAEREAFIAALHAAATAPCGPHGAAAALVVVAVRGDVVDRCAAHPHLAAALRDGAFVVGPMTRTDLRRAITGPADAAGLAIEPGLVDVILSELRAAGGGYEAGALPLLSQTMLTVWEHREGGRLTSRGYARTGGVTKAVASSADAVYADLAPDRREAARRVFERLTAVTGDGALARRTVERTALHTGRSEAGRAAVDEVLEVFARRRLVVVDAGRVQIAHDVLLGSWPRLRGWLADERADRVLHTEILQDADEWDRRGRDASFLYGGIRLQAAEEAIRRWRADPGRYTGFDLPGPAAAFLHAGARAATRARRRQRLRFTVLAGLLVVAIITAVAAVRFGQDAERQRAEADRQRASALLRSTQAASREAAAYSQALSDDPETSARLALAAQAIAGTGEAQVNLATLLSRPARAVLAGHTGSVESVVFSPDGTHLATAGDDDTVRIWNAATGKEVGAPLTGHTDAVYSVVFSPDGKRLATGGGDSTVRIWDAATGKPIGAPFTGHTGIVRSVVFSPDGKRLATGGDDKTVRIWNAATGRQVGAPFTGHTGIVRSVVFSPDGKRLATGGDDKTVRIWNAATGRQVGASLTGHLGAVLSVVFSPDGRRLATGGADYTVRIWNVATGRQTRKIGAPLPGRLGVVLSVVFSPDGKRLAAGGDDDTVRIWDVATGKQIGASLTGHTLTVRSVAFSPDSKRLASGGDDKTVRIWDVATSRQIGAPLTGHLGTMDSVAFSPDGKRLAGGGMGNMVQLWDVSTGKQIGAPTIRNGWVYSVVFSPDGRRLATGEGDGTMRLWDVATGRQVGTPLTGHALAVNSVVFSPDGKRLASAGVEGTVRLWDVAAGRQIRQIGAPPTGNIGTMQSVAFSPDGTRLATGGADRTVRIWDVATGGQIGAPFTGHTGRVNSVVFSPDGIRLASTGDDGTVRLWDAGTGRQIGIPFTGHTGRVNSVVFSPDGTRLATAGDDGTVRLWDAGTGRQIGIPFTGHALTVNSVVFSPDGTRLATAGNDGTVRIWNVGLPYGLQGLLRAVCDIAGRSFTAEEWRRYIPNELYRRPNCPITQYG</sequence>
<feature type="domain" description="Novel STAND NTPase 1" evidence="5">
    <location>
        <begin position="255"/>
        <end position="678"/>
    </location>
</feature>
<protein>
    <submittedName>
        <fullName evidence="6">WD40 repeat protein</fullName>
    </submittedName>
</protein>
<comment type="caution">
    <text evidence="6">The sequence shown here is derived from an EMBL/GenBank/DDBJ whole genome shotgun (WGS) entry which is preliminary data.</text>
</comment>
<dbReference type="SMART" id="SM00320">
    <property type="entry name" value="WD40"/>
    <property type="match status" value="14"/>
</dbReference>
<evidence type="ECO:0000256" key="3">
    <source>
        <dbReference type="PROSITE-ProRule" id="PRU00221"/>
    </source>
</evidence>
<dbReference type="Pfam" id="PF00400">
    <property type="entry name" value="WD40"/>
    <property type="match status" value="14"/>
</dbReference>
<dbReference type="InterPro" id="IPR027417">
    <property type="entry name" value="P-loop_NTPase"/>
</dbReference>
<dbReference type="InterPro" id="IPR020472">
    <property type="entry name" value="WD40_PAC1"/>
</dbReference>
<feature type="repeat" description="WD" evidence="3">
    <location>
        <begin position="1309"/>
        <end position="1350"/>
    </location>
</feature>
<feature type="repeat" description="WD" evidence="3">
    <location>
        <begin position="1049"/>
        <end position="1090"/>
    </location>
</feature>
<dbReference type="SUPFAM" id="SSF52540">
    <property type="entry name" value="P-loop containing nucleoside triphosphate hydrolases"/>
    <property type="match status" value="1"/>
</dbReference>
<feature type="repeat" description="WD" evidence="3">
    <location>
        <begin position="1352"/>
        <end position="1393"/>
    </location>
</feature>
<dbReference type="PROSITE" id="PS00678">
    <property type="entry name" value="WD_REPEATS_1"/>
    <property type="match status" value="10"/>
</dbReference>
<feature type="repeat" description="WD" evidence="3">
    <location>
        <begin position="1266"/>
        <end position="1307"/>
    </location>
</feature>
<dbReference type="PROSITE" id="PS50294">
    <property type="entry name" value="WD_REPEATS_REGION"/>
    <property type="match status" value="14"/>
</dbReference>
<dbReference type="SUPFAM" id="SSF50978">
    <property type="entry name" value="WD40 repeat-like"/>
    <property type="match status" value="1"/>
</dbReference>
<dbReference type="InterPro" id="IPR049052">
    <property type="entry name" value="nSTAND1"/>
</dbReference>
<feature type="repeat" description="WD" evidence="3">
    <location>
        <begin position="917"/>
        <end position="958"/>
    </location>
</feature>
<keyword evidence="4" id="KW-0472">Membrane</keyword>
<dbReference type="SUPFAM" id="SSF50998">
    <property type="entry name" value="Quinoprotein alcohol dehydrogenase-like"/>
    <property type="match status" value="1"/>
</dbReference>
<dbReference type="CDD" id="cd00200">
    <property type="entry name" value="WD40"/>
    <property type="match status" value="2"/>
</dbReference>
<accession>A0A852V4J2</accession>
<organism evidence="6 7">
    <name type="scientific">Streptosporangium sandarakinum</name>
    <dbReference type="NCBI Taxonomy" id="1260955"/>
    <lineage>
        <taxon>Bacteria</taxon>
        <taxon>Bacillati</taxon>
        <taxon>Actinomycetota</taxon>
        <taxon>Actinomycetes</taxon>
        <taxon>Streptosporangiales</taxon>
        <taxon>Streptosporangiaceae</taxon>
        <taxon>Streptosporangium</taxon>
    </lineage>
</organism>
<feature type="repeat" description="WD" evidence="3">
    <location>
        <begin position="1092"/>
        <end position="1133"/>
    </location>
</feature>
<feature type="repeat" description="WD" evidence="3">
    <location>
        <begin position="960"/>
        <end position="1001"/>
    </location>
</feature>
<feature type="repeat" description="WD" evidence="3">
    <location>
        <begin position="831"/>
        <end position="872"/>
    </location>
</feature>
<keyword evidence="1 3" id="KW-0853">WD repeat</keyword>
<dbReference type="EMBL" id="JACCCO010000002">
    <property type="protein sequence ID" value="NYF42996.1"/>
    <property type="molecule type" value="Genomic_DNA"/>
</dbReference>
<keyword evidence="4" id="KW-0812">Transmembrane</keyword>
<feature type="repeat" description="WD" evidence="3">
    <location>
        <begin position="874"/>
        <end position="915"/>
    </location>
</feature>
<dbReference type="InterPro" id="IPR011047">
    <property type="entry name" value="Quinoprotein_ADH-like_sf"/>
</dbReference>
<feature type="repeat" description="WD" evidence="3">
    <location>
        <begin position="1003"/>
        <end position="1044"/>
    </location>
</feature>
<dbReference type="Proteomes" id="UP000576393">
    <property type="component" value="Unassembled WGS sequence"/>
</dbReference>
<evidence type="ECO:0000256" key="1">
    <source>
        <dbReference type="ARBA" id="ARBA00022574"/>
    </source>
</evidence>
<keyword evidence="7" id="KW-1185">Reference proteome</keyword>
<feature type="transmembrane region" description="Helical" evidence="4">
    <location>
        <begin position="735"/>
        <end position="755"/>
    </location>
</feature>
<evidence type="ECO:0000256" key="2">
    <source>
        <dbReference type="ARBA" id="ARBA00022737"/>
    </source>
</evidence>
<evidence type="ECO:0000313" key="6">
    <source>
        <dbReference type="EMBL" id="NYF42996.1"/>
    </source>
</evidence>
<feature type="repeat" description="WD" evidence="3">
    <location>
        <begin position="1395"/>
        <end position="1428"/>
    </location>
</feature>
<dbReference type="Gene3D" id="2.130.10.10">
    <property type="entry name" value="YVTN repeat-like/Quinoprotein amine dehydrogenase"/>
    <property type="match status" value="5"/>
</dbReference>
<keyword evidence="2" id="KW-0677">Repeat</keyword>
<dbReference type="InterPro" id="IPR036322">
    <property type="entry name" value="WD40_repeat_dom_sf"/>
</dbReference>
<evidence type="ECO:0000259" key="5">
    <source>
        <dbReference type="Pfam" id="PF20703"/>
    </source>
</evidence>
<feature type="repeat" description="WD" evidence="3">
    <location>
        <begin position="1184"/>
        <end position="1218"/>
    </location>
</feature>
<dbReference type="PRINTS" id="PR00320">
    <property type="entry name" value="GPROTEINBRPT"/>
</dbReference>
<name>A0A852V4J2_9ACTN</name>
<dbReference type="PROSITE" id="PS50082">
    <property type="entry name" value="WD_REPEATS_2"/>
    <property type="match status" value="14"/>
</dbReference>
<dbReference type="RefSeq" id="WP_179825923.1">
    <property type="nucleotide sequence ID" value="NZ_JACCCO010000002.1"/>
</dbReference>
<dbReference type="Pfam" id="PF20703">
    <property type="entry name" value="nSTAND1"/>
    <property type="match status" value="1"/>
</dbReference>
<dbReference type="InterPro" id="IPR001680">
    <property type="entry name" value="WD40_rpt"/>
</dbReference>
<feature type="repeat" description="WD" evidence="3">
    <location>
        <begin position="1135"/>
        <end position="1176"/>
    </location>
</feature>
<evidence type="ECO:0000313" key="7">
    <source>
        <dbReference type="Proteomes" id="UP000576393"/>
    </source>
</evidence>
<evidence type="ECO:0000256" key="4">
    <source>
        <dbReference type="SAM" id="Phobius"/>
    </source>
</evidence>
<feature type="repeat" description="WD" evidence="3">
    <location>
        <begin position="1220"/>
        <end position="1261"/>
    </location>
</feature>
<dbReference type="InterPro" id="IPR015943">
    <property type="entry name" value="WD40/YVTN_repeat-like_dom_sf"/>
</dbReference>
<gene>
    <name evidence="6" type="ORF">HDA43_005197</name>
</gene>
<reference evidence="6 7" key="1">
    <citation type="submission" date="2020-07" db="EMBL/GenBank/DDBJ databases">
        <title>Sequencing the genomes of 1000 actinobacteria strains.</title>
        <authorList>
            <person name="Klenk H.-P."/>
        </authorList>
    </citation>
    <scope>NUCLEOTIDE SEQUENCE [LARGE SCALE GENOMIC DNA]</scope>
    <source>
        <strain evidence="6 7">DSM 45763</strain>
    </source>
</reference>
<keyword evidence="4" id="KW-1133">Transmembrane helix</keyword>
<dbReference type="PANTHER" id="PTHR44129">
    <property type="entry name" value="WD REPEAT-CONTAINING PROTEIN POP1"/>
    <property type="match status" value="1"/>
</dbReference>